<dbReference type="Gene3D" id="3.40.50.2300">
    <property type="match status" value="2"/>
</dbReference>
<evidence type="ECO:0000256" key="4">
    <source>
        <dbReference type="ARBA" id="ARBA00022989"/>
    </source>
</evidence>
<protein>
    <submittedName>
        <fullName evidence="8">ABC transporter substrate-binding protein</fullName>
    </submittedName>
</protein>
<dbReference type="InterPro" id="IPR001828">
    <property type="entry name" value="ANF_lig-bd_rcpt"/>
</dbReference>
<keyword evidence="5" id="KW-0472">Membrane</keyword>
<proteinExistence type="predicted"/>
<evidence type="ECO:0000256" key="2">
    <source>
        <dbReference type="ARBA" id="ARBA00022692"/>
    </source>
</evidence>
<feature type="domain" description="Receptor ligand binding region" evidence="7">
    <location>
        <begin position="49"/>
        <end position="385"/>
    </location>
</feature>
<keyword evidence="9" id="KW-1185">Reference proteome</keyword>
<evidence type="ECO:0000259" key="7">
    <source>
        <dbReference type="Pfam" id="PF01094"/>
    </source>
</evidence>
<keyword evidence="3" id="KW-0029">Amino-acid transport</keyword>
<name>A0A5B8FXI8_9RHOB</name>
<evidence type="ECO:0000313" key="8">
    <source>
        <dbReference type="EMBL" id="QDL91222.1"/>
    </source>
</evidence>
<dbReference type="PANTHER" id="PTHR30483:SF6">
    <property type="entry name" value="PERIPLASMIC BINDING PROTEIN OF ABC TRANSPORTER FOR NATURAL AMINO ACIDS"/>
    <property type="match status" value="1"/>
</dbReference>
<keyword evidence="3" id="KW-0813">Transport</keyword>
<dbReference type="InterPro" id="IPR028082">
    <property type="entry name" value="Peripla_BP_I"/>
</dbReference>
<evidence type="ECO:0000256" key="5">
    <source>
        <dbReference type="ARBA" id="ARBA00023136"/>
    </source>
</evidence>
<evidence type="ECO:0000256" key="6">
    <source>
        <dbReference type="SAM" id="SignalP"/>
    </source>
</evidence>
<dbReference type="CDD" id="cd06346">
    <property type="entry name" value="PBP1_ABC_ligand_binding-like"/>
    <property type="match status" value="1"/>
</dbReference>
<dbReference type="EMBL" id="CP040818">
    <property type="protein sequence ID" value="QDL91222.1"/>
    <property type="molecule type" value="Genomic_DNA"/>
</dbReference>
<feature type="chain" id="PRO_5023105961" evidence="6">
    <location>
        <begin position="22"/>
        <end position="400"/>
    </location>
</feature>
<keyword evidence="2" id="KW-0812">Transmembrane</keyword>
<dbReference type="AlphaFoldDB" id="A0A5B8FXI8"/>
<comment type="subcellular location">
    <subcellularLocation>
        <location evidence="1">Membrane</location>
    </subcellularLocation>
</comment>
<evidence type="ECO:0000313" key="9">
    <source>
        <dbReference type="Proteomes" id="UP000305888"/>
    </source>
</evidence>
<dbReference type="OrthoDB" id="7337537at2"/>
<dbReference type="Proteomes" id="UP000305888">
    <property type="component" value="Chromosome"/>
</dbReference>
<dbReference type="Pfam" id="PF01094">
    <property type="entry name" value="ANF_receptor"/>
    <property type="match status" value="1"/>
</dbReference>
<dbReference type="GO" id="GO:0016020">
    <property type="term" value="C:membrane"/>
    <property type="evidence" value="ECO:0007669"/>
    <property type="project" value="UniProtKB-SubCell"/>
</dbReference>
<dbReference type="SUPFAM" id="SSF53822">
    <property type="entry name" value="Periplasmic binding protein-like I"/>
    <property type="match status" value="1"/>
</dbReference>
<keyword evidence="6" id="KW-0732">Signal</keyword>
<organism evidence="8 9">
    <name type="scientific">Paroceanicella profunda</name>
    <dbReference type="NCBI Taxonomy" id="2579971"/>
    <lineage>
        <taxon>Bacteria</taxon>
        <taxon>Pseudomonadati</taxon>
        <taxon>Pseudomonadota</taxon>
        <taxon>Alphaproteobacteria</taxon>
        <taxon>Rhodobacterales</taxon>
        <taxon>Paracoccaceae</taxon>
        <taxon>Paroceanicella</taxon>
    </lineage>
</organism>
<dbReference type="PANTHER" id="PTHR30483">
    <property type="entry name" value="LEUCINE-SPECIFIC-BINDING PROTEIN"/>
    <property type="match status" value="1"/>
</dbReference>
<evidence type="ECO:0000256" key="3">
    <source>
        <dbReference type="ARBA" id="ARBA00022970"/>
    </source>
</evidence>
<sequence>MKTLFLAGAAAICLTGAAAQAEEIKVGSVGGVTGPIADIVAEIMEGRALAAAQVNAQGGLLKGDTMTLVLADSGCDPKAAVDAGSKVVNIEQVVGIVGPNCSGATNAMVQSVTIPAGVVTISESATAPSITALEDKDLVFRVAPSDAYQGVALAQYVLDSGVSNVAVTWANDDYNAGLGEVFVKAFQEKGGTIAASQVHEPNKASYRAEMATLGGAGGEALVMFAYYGSSGITLIRNALETGAFTRFFGADGMVDDEVINQIGAENLTEAAFTAAGADDSSPSWAAYIAAAQEAGLANPTGPFVPNGYDATFLMALAIEKAGSADRSLISAALREVANAPGEVILPGEWEKAKALIAEGKDINYQGASGEIEFDAAGDVAGVYSLNTPQADGSFKSVLLK</sequence>
<dbReference type="InterPro" id="IPR051010">
    <property type="entry name" value="BCAA_transport"/>
</dbReference>
<gene>
    <name evidence="8" type="ORF">FDP22_05170</name>
</gene>
<reference evidence="8 9" key="1">
    <citation type="submission" date="2019-06" db="EMBL/GenBank/DDBJ databases">
        <title>Genome sequence of Rhodobacteraceae bacterium D4M1.</title>
        <authorList>
            <person name="Cao J."/>
        </authorList>
    </citation>
    <scope>NUCLEOTIDE SEQUENCE [LARGE SCALE GENOMIC DNA]</scope>
    <source>
        <strain evidence="8 9">D4M1</strain>
    </source>
</reference>
<accession>A0A5B8FXI8</accession>
<keyword evidence="4" id="KW-1133">Transmembrane helix</keyword>
<dbReference type="KEGG" id="ppru:FDP22_05170"/>
<feature type="signal peptide" evidence="6">
    <location>
        <begin position="1"/>
        <end position="21"/>
    </location>
</feature>
<dbReference type="RefSeq" id="WP_138575620.1">
    <property type="nucleotide sequence ID" value="NZ_CP040818.1"/>
</dbReference>
<dbReference type="GO" id="GO:0006865">
    <property type="term" value="P:amino acid transport"/>
    <property type="evidence" value="ECO:0007669"/>
    <property type="project" value="UniProtKB-KW"/>
</dbReference>
<evidence type="ECO:0000256" key="1">
    <source>
        <dbReference type="ARBA" id="ARBA00004370"/>
    </source>
</evidence>